<feature type="repeat" description="PPR" evidence="2">
    <location>
        <begin position="797"/>
        <end position="831"/>
    </location>
</feature>
<evidence type="ECO:0008006" key="6">
    <source>
        <dbReference type="Google" id="ProtNLM"/>
    </source>
</evidence>
<feature type="repeat" description="PPR" evidence="2">
    <location>
        <begin position="595"/>
        <end position="629"/>
    </location>
</feature>
<feature type="signal peptide" evidence="3">
    <location>
        <begin position="1"/>
        <end position="26"/>
    </location>
</feature>
<evidence type="ECO:0000313" key="5">
    <source>
        <dbReference type="Proteomes" id="UP000825935"/>
    </source>
</evidence>
<dbReference type="NCBIfam" id="TIGR00756">
    <property type="entry name" value="PPR"/>
    <property type="match status" value="7"/>
</dbReference>
<dbReference type="InterPro" id="IPR002885">
    <property type="entry name" value="PPR_rpt"/>
</dbReference>
<proteinExistence type="predicted"/>
<dbReference type="EMBL" id="CM035425">
    <property type="protein sequence ID" value="KAH7330819.1"/>
    <property type="molecule type" value="Genomic_DNA"/>
</dbReference>
<dbReference type="GO" id="GO:0009451">
    <property type="term" value="P:RNA modification"/>
    <property type="evidence" value="ECO:0007669"/>
    <property type="project" value="InterPro"/>
</dbReference>
<sequence length="984" mass="109223">MRMFGTCVRVLHTLAFASSGCMPSFSFEETKRIELLISTLHRIHKERSNPQIEGLHLSICWYGLDNIPVINEGLLQAYVATSKLRDAHRMFLKSRPWGSHLVSGYIALGDLSRTTSLCEQLRNGDFHLLLTALKTSSEMKTMNEGLEVHYSIVLKGYEQDLYVANTLIDMYMKCGSILDARSVFDFVHDRNVVTWNALIRGYVECGLREEALTCFNQMESEGVAVDAITCFSILKACHPLGVAFEGIKIHTNIVSFGLEQDLFVGSSLVSMYAKSGLLTEAVQVFDALACTDVVTWTAFLSGCADQGAGEEVLKRLEQMREKRISPSAYVYACSLKACGTGEMVENGRKIHSEVVKIGYDNHIHVGSSLIDMYSKNSLLDEACNVLDSMPERNIVSWNTLLTGFSNHEPGLKALKRFEQMQLDQVSPDAVSFASCLKSCAFARFSENGQILHTEIVSKGLEEYPVVGNALMDMYAKSGFLMEAQEVFDQMAIHDVISFNVLIAGYVECGCSQQAVKCYNNMESCGITPSAVTFSCILEACWKQGYSQRGQKVHAEVIERGFDRDYCIGNVLVSLYADHGLLADACQVFDGLPVKSAESWTALISGYSKHEQSLEACRCFDHMQSRGVYLDAVVYACVLKACASNKVLQKSQEIHIDILKRGFERDSYVGTALLDAYCKCGLLLDGQDAFNRLLNHDVVAWNALICGYTEHGPALAALECYDVMQAQRVLPSTVTYVSILKACCIVGATDKAHQIHKEIRERGYEADPFIASTLIVMYAACGSLSEAWEAFDKLRGSSVVPWNAMLKGYAMNHEGEMALHLFDNMLNQGLKPGAITVACLLAACSRTGLVMDSEKYLQTIMQANVVLSAEHLSSVVNLLARSGDVAQADRLCNSFASNFSKEIYTTLLTASLIYEKFDSAKKYFEQLVRMDKEVATPYLVMAKVYSSIGRWDDANDNSRRWDAAEDIEGLRNLFFPRKLESEIIT</sequence>
<dbReference type="FunFam" id="1.25.40.10:FF:000073">
    <property type="entry name" value="Pentatricopeptide repeat-containing protein chloroplastic"/>
    <property type="match status" value="2"/>
</dbReference>
<feature type="repeat" description="PPR" evidence="2">
    <location>
        <begin position="292"/>
        <end position="326"/>
    </location>
</feature>
<organism evidence="4 5">
    <name type="scientific">Ceratopteris richardii</name>
    <name type="common">Triangle waterfern</name>
    <dbReference type="NCBI Taxonomy" id="49495"/>
    <lineage>
        <taxon>Eukaryota</taxon>
        <taxon>Viridiplantae</taxon>
        <taxon>Streptophyta</taxon>
        <taxon>Embryophyta</taxon>
        <taxon>Tracheophyta</taxon>
        <taxon>Polypodiopsida</taxon>
        <taxon>Polypodiidae</taxon>
        <taxon>Polypodiales</taxon>
        <taxon>Pteridineae</taxon>
        <taxon>Pteridaceae</taxon>
        <taxon>Parkerioideae</taxon>
        <taxon>Ceratopteris</taxon>
    </lineage>
</organism>
<accession>A0A8T2SCI6</accession>
<dbReference type="GO" id="GO:0048731">
    <property type="term" value="P:system development"/>
    <property type="evidence" value="ECO:0007669"/>
    <property type="project" value="UniProtKB-ARBA"/>
</dbReference>
<evidence type="ECO:0000313" key="4">
    <source>
        <dbReference type="EMBL" id="KAH7330820.1"/>
    </source>
</evidence>
<feature type="repeat" description="PPR" evidence="2">
    <location>
        <begin position="393"/>
        <end position="427"/>
    </location>
</feature>
<dbReference type="Gene3D" id="1.25.40.10">
    <property type="entry name" value="Tetratricopeptide repeat domain"/>
    <property type="match status" value="6"/>
</dbReference>
<keyword evidence="5" id="KW-1185">Reference proteome</keyword>
<keyword evidence="3" id="KW-0732">Signal</keyword>
<evidence type="ECO:0000256" key="1">
    <source>
        <dbReference type="ARBA" id="ARBA00022737"/>
    </source>
</evidence>
<dbReference type="PROSITE" id="PS51257">
    <property type="entry name" value="PROKAR_LIPOPROTEIN"/>
    <property type="match status" value="1"/>
</dbReference>
<dbReference type="FunFam" id="1.25.40.10:FF:000158">
    <property type="entry name" value="pentatricopeptide repeat-containing protein At2g33680"/>
    <property type="match status" value="1"/>
</dbReference>
<dbReference type="PANTHER" id="PTHR24015:SF548">
    <property type="entry name" value="OS08G0340900 PROTEIN"/>
    <property type="match status" value="1"/>
</dbReference>
<protein>
    <recommendedName>
        <fullName evidence="6">Pentatricopeptide repeat-containing protein</fullName>
    </recommendedName>
</protein>
<name>A0A8T2SCI6_CERRI</name>
<dbReference type="GO" id="GO:0003723">
    <property type="term" value="F:RNA binding"/>
    <property type="evidence" value="ECO:0007669"/>
    <property type="project" value="InterPro"/>
</dbReference>
<feature type="repeat" description="PPR" evidence="2">
    <location>
        <begin position="696"/>
        <end position="730"/>
    </location>
</feature>
<dbReference type="Proteomes" id="UP000825935">
    <property type="component" value="Chromosome 20"/>
</dbReference>
<evidence type="ECO:0000256" key="2">
    <source>
        <dbReference type="PROSITE-ProRule" id="PRU00708"/>
    </source>
</evidence>
<dbReference type="PROSITE" id="PS51375">
    <property type="entry name" value="PPR"/>
    <property type="match status" value="8"/>
</dbReference>
<dbReference type="PANTHER" id="PTHR24015">
    <property type="entry name" value="OS07G0578800 PROTEIN-RELATED"/>
    <property type="match status" value="1"/>
</dbReference>
<comment type="caution">
    <text evidence="4">The sequence shown here is derived from an EMBL/GenBank/DDBJ whole genome shotgun (WGS) entry which is preliminary data.</text>
</comment>
<dbReference type="EMBL" id="CM035425">
    <property type="protein sequence ID" value="KAH7330820.1"/>
    <property type="molecule type" value="Genomic_DNA"/>
</dbReference>
<gene>
    <name evidence="4" type="ORF">KP509_20G003600</name>
</gene>
<dbReference type="FunFam" id="1.25.40.10:FF:000381">
    <property type="entry name" value="Pentatricopeptide repeat-containing protein"/>
    <property type="match status" value="2"/>
</dbReference>
<keyword evidence="1" id="KW-0677">Repeat</keyword>
<feature type="repeat" description="PPR" evidence="2">
    <location>
        <begin position="191"/>
        <end position="225"/>
    </location>
</feature>
<dbReference type="SUPFAM" id="SSF48452">
    <property type="entry name" value="TPR-like"/>
    <property type="match status" value="1"/>
</dbReference>
<dbReference type="OrthoDB" id="10390118at2759"/>
<feature type="repeat" description="PPR" evidence="2">
    <location>
        <begin position="731"/>
        <end position="765"/>
    </location>
</feature>
<dbReference type="AlphaFoldDB" id="A0A8T2SCI6"/>
<feature type="chain" id="PRO_5036275864" description="Pentatricopeptide repeat-containing protein" evidence="3">
    <location>
        <begin position="27"/>
        <end position="984"/>
    </location>
</feature>
<evidence type="ECO:0000256" key="3">
    <source>
        <dbReference type="SAM" id="SignalP"/>
    </source>
</evidence>
<dbReference type="Pfam" id="PF13041">
    <property type="entry name" value="PPR_2"/>
    <property type="match status" value="7"/>
</dbReference>
<reference evidence="4" key="1">
    <citation type="submission" date="2021-08" db="EMBL/GenBank/DDBJ databases">
        <title>WGS assembly of Ceratopteris richardii.</title>
        <authorList>
            <person name="Marchant D.B."/>
            <person name="Chen G."/>
            <person name="Jenkins J."/>
            <person name="Shu S."/>
            <person name="Leebens-Mack J."/>
            <person name="Grimwood J."/>
            <person name="Schmutz J."/>
            <person name="Soltis P."/>
            <person name="Soltis D."/>
            <person name="Chen Z.-H."/>
        </authorList>
    </citation>
    <scope>NUCLEOTIDE SEQUENCE</scope>
    <source>
        <strain evidence="4">Whitten #5841</strain>
        <tissue evidence="4">Leaf</tissue>
    </source>
</reference>
<dbReference type="InterPro" id="IPR011990">
    <property type="entry name" value="TPR-like_helical_dom_sf"/>
</dbReference>
<dbReference type="InterPro" id="IPR046960">
    <property type="entry name" value="PPR_At4g14850-like_plant"/>
</dbReference>
<dbReference type="Pfam" id="PF01535">
    <property type="entry name" value="PPR"/>
    <property type="match status" value="5"/>
</dbReference>
<feature type="repeat" description="PPR" evidence="2">
    <location>
        <begin position="494"/>
        <end position="528"/>
    </location>
</feature>